<dbReference type="InterPro" id="IPR002048">
    <property type="entry name" value="EF_hand_dom"/>
</dbReference>
<accession>A0A7Z7N798</accession>
<dbReference type="Gene3D" id="3.90.1580.10">
    <property type="entry name" value="paralog of FGE (formylglycine-generating enzyme)"/>
    <property type="match status" value="1"/>
</dbReference>
<dbReference type="InterPro" id="IPR005532">
    <property type="entry name" value="SUMF_dom"/>
</dbReference>
<dbReference type="InterPro" id="IPR018247">
    <property type="entry name" value="EF_Hand_1_Ca_BS"/>
</dbReference>
<dbReference type="InterPro" id="IPR042095">
    <property type="entry name" value="SUMF_sf"/>
</dbReference>
<proteinExistence type="predicted"/>
<reference evidence="2 3" key="1">
    <citation type="submission" date="2017-09" db="EMBL/GenBank/DDBJ databases">
        <authorList>
            <person name="Varghese N."/>
            <person name="Submissions S."/>
        </authorList>
    </citation>
    <scope>NUCLEOTIDE SEQUENCE [LARGE SCALE GENOMIC DNA]</scope>
    <source>
        <strain evidence="2 3">OK806</strain>
    </source>
</reference>
<protein>
    <submittedName>
        <fullName evidence="2">Formylglycine-generating enzyme, required for sulfatase activity, contains SUMF1/FGE domain</fullName>
    </submittedName>
</protein>
<dbReference type="RefSeq" id="WP_097191110.1">
    <property type="nucleotide sequence ID" value="NZ_OCSU01000004.1"/>
</dbReference>
<sequence>MARRAVVFGSNGPKGAGVLRYARDDAKQIAAALRHPRCGFEVTEHEGLEDPQAIERSIAEVAELSAEGDTFAVFFSGHAFVEGASLWLMLDKTTVERPLTTALHADSIVRAMKFSPAQHKILILDCCHAGMVFSDSRFKSDVGTKMEDIVGPSDQESTSFVALVASDRLERAREFDTLRGSFLTKSVCEALGRSFDDADKDRDGAIDLGDLRGWLTDRARAHNKLNPDARVPVPFVFGRERGRLFFTREPKDWIVSEIKGDYGLDFVVLPFLSSRRSAWLLGKTPITNAQYLTFVAATGYREPVGEHFIEKGRNSVWKGPFRPWTVAEFADPDNPVVCVDFSDALAFAEWAAQLDSRLSPQLVPTDVWDFAAFGTPRPSFDRRIWSQLKIHHHSPSPAAVTGDHGRINRYGAVDLFGNVWEWTLLGHQHQAQVSIVADGDDWRGRNQQIRGGSFLDDLSQVDPILTVAAMKEGTGTRHSDLGFRIAGEINLDELPADVGALLAAATQMQRGRPFQRLPRAA</sequence>
<dbReference type="GO" id="GO:0005509">
    <property type="term" value="F:calcium ion binding"/>
    <property type="evidence" value="ECO:0007669"/>
    <property type="project" value="InterPro"/>
</dbReference>
<dbReference type="Gene3D" id="3.40.50.1460">
    <property type="match status" value="1"/>
</dbReference>
<dbReference type="SUPFAM" id="SSF52129">
    <property type="entry name" value="Caspase-like"/>
    <property type="match status" value="1"/>
</dbReference>
<evidence type="ECO:0000259" key="1">
    <source>
        <dbReference type="PROSITE" id="PS50222"/>
    </source>
</evidence>
<dbReference type="InterPro" id="IPR011600">
    <property type="entry name" value="Pept_C14_caspase"/>
</dbReference>
<dbReference type="Proteomes" id="UP000219522">
    <property type="component" value="Unassembled WGS sequence"/>
</dbReference>
<evidence type="ECO:0000313" key="3">
    <source>
        <dbReference type="Proteomes" id="UP000219522"/>
    </source>
</evidence>
<feature type="domain" description="EF-hand" evidence="1">
    <location>
        <begin position="186"/>
        <end position="221"/>
    </location>
</feature>
<dbReference type="PANTHER" id="PTHR23150">
    <property type="entry name" value="SULFATASE MODIFYING FACTOR 1, 2"/>
    <property type="match status" value="1"/>
</dbReference>
<dbReference type="GO" id="GO:0120147">
    <property type="term" value="F:formylglycine-generating oxidase activity"/>
    <property type="evidence" value="ECO:0007669"/>
    <property type="project" value="TreeGrafter"/>
</dbReference>
<dbReference type="Pfam" id="PF03781">
    <property type="entry name" value="FGE-sulfatase"/>
    <property type="match status" value="1"/>
</dbReference>
<organism evidence="2 3">
    <name type="scientific">Caballeronia arationis</name>
    <dbReference type="NCBI Taxonomy" id="1777142"/>
    <lineage>
        <taxon>Bacteria</taxon>
        <taxon>Pseudomonadati</taxon>
        <taxon>Pseudomonadota</taxon>
        <taxon>Betaproteobacteria</taxon>
        <taxon>Burkholderiales</taxon>
        <taxon>Burkholderiaceae</taxon>
        <taxon>Caballeronia</taxon>
    </lineage>
</organism>
<name>A0A7Z7N798_9BURK</name>
<keyword evidence="3" id="KW-1185">Reference proteome</keyword>
<evidence type="ECO:0000313" key="2">
    <source>
        <dbReference type="EMBL" id="SOE91474.1"/>
    </source>
</evidence>
<dbReference type="SUPFAM" id="SSF56436">
    <property type="entry name" value="C-type lectin-like"/>
    <property type="match status" value="1"/>
</dbReference>
<dbReference type="GO" id="GO:0006508">
    <property type="term" value="P:proteolysis"/>
    <property type="evidence" value="ECO:0007669"/>
    <property type="project" value="InterPro"/>
</dbReference>
<dbReference type="Pfam" id="PF00656">
    <property type="entry name" value="Peptidase_C14"/>
    <property type="match status" value="1"/>
</dbReference>
<dbReference type="InterPro" id="IPR051043">
    <property type="entry name" value="Sulfatase_Mod_Factor_Kinase"/>
</dbReference>
<dbReference type="InterPro" id="IPR029030">
    <property type="entry name" value="Caspase-like_dom_sf"/>
</dbReference>
<dbReference type="GO" id="GO:0004197">
    <property type="term" value="F:cysteine-type endopeptidase activity"/>
    <property type="evidence" value="ECO:0007669"/>
    <property type="project" value="InterPro"/>
</dbReference>
<dbReference type="InterPro" id="IPR016187">
    <property type="entry name" value="CTDL_fold"/>
</dbReference>
<dbReference type="PROSITE" id="PS00018">
    <property type="entry name" value="EF_HAND_1"/>
    <property type="match status" value="1"/>
</dbReference>
<comment type="caution">
    <text evidence="2">The sequence shown here is derived from an EMBL/GenBank/DDBJ whole genome shotgun (WGS) entry which is preliminary data.</text>
</comment>
<dbReference type="PANTHER" id="PTHR23150:SF19">
    <property type="entry name" value="FORMYLGLYCINE-GENERATING ENZYME"/>
    <property type="match status" value="1"/>
</dbReference>
<gene>
    <name evidence="2" type="ORF">SAMN05446927_8401</name>
</gene>
<dbReference type="AlphaFoldDB" id="A0A7Z7N798"/>
<dbReference type="PROSITE" id="PS50222">
    <property type="entry name" value="EF_HAND_2"/>
    <property type="match status" value="1"/>
</dbReference>
<dbReference type="EMBL" id="OCSU01000004">
    <property type="protein sequence ID" value="SOE91474.1"/>
    <property type="molecule type" value="Genomic_DNA"/>
</dbReference>